<feature type="domain" description="BTB" evidence="3">
    <location>
        <begin position="189"/>
        <end position="253"/>
    </location>
</feature>
<dbReference type="Gene3D" id="2.60.210.10">
    <property type="entry name" value="Apoptosis, Tumor Necrosis Factor Receptor Associated Protein 2, Chain A"/>
    <property type="match status" value="1"/>
</dbReference>
<dbReference type="Pfam" id="PF00651">
    <property type="entry name" value="BTB"/>
    <property type="match status" value="1"/>
</dbReference>
<proteinExistence type="inferred from homology"/>
<dbReference type="InterPro" id="IPR002083">
    <property type="entry name" value="MATH/TRAF_dom"/>
</dbReference>
<evidence type="ECO:0000256" key="1">
    <source>
        <dbReference type="ARBA" id="ARBA00004906"/>
    </source>
</evidence>
<organism evidence="4 5">
    <name type="scientific">Urochloa decumbens</name>
    <dbReference type="NCBI Taxonomy" id="240449"/>
    <lineage>
        <taxon>Eukaryota</taxon>
        <taxon>Viridiplantae</taxon>
        <taxon>Streptophyta</taxon>
        <taxon>Embryophyta</taxon>
        <taxon>Tracheophyta</taxon>
        <taxon>Spermatophyta</taxon>
        <taxon>Magnoliopsida</taxon>
        <taxon>Liliopsida</taxon>
        <taxon>Poales</taxon>
        <taxon>Poaceae</taxon>
        <taxon>PACMAD clade</taxon>
        <taxon>Panicoideae</taxon>
        <taxon>Panicodae</taxon>
        <taxon>Paniceae</taxon>
        <taxon>Melinidinae</taxon>
        <taxon>Urochloa</taxon>
    </lineage>
</organism>
<dbReference type="AlphaFoldDB" id="A0ABC8VLL7"/>
<evidence type="ECO:0000313" key="4">
    <source>
        <dbReference type="EMBL" id="CAL4892116.1"/>
    </source>
</evidence>
<reference evidence="4" key="1">
    <citation type="submission" date="2024-10" db="EMBL/GenBank/DDBJ databases">
        <authorList>
            <person name="Ryan C."/>
        </authorList>
    </citation>
    <scope>NUCLEOTIDE SEQUENCE [LARGE SCALE GENOMIC DNA]</scope>
</reference>
<gene>
    <name evidence="4" type="ORF">URODEC1_LOCUS4135</name>
</gene>
<dbReference type="InterPro" id="IPR000210">
    <property type="entry name" value="BTB/POZ_dom"/>
</dbReference>
<dbReference type="EMBL" id="OZ075120">
    <property type="protein sequence ID" value="CAL4892116.1"/>
    <property type="molecule type" value="Genomic_DNA"/>
</dbReference>
<evidence type="ECO:0000313" key="5">
    <source>
        <dbReference type="Proteomes" id="UP001497457"/>
    </source>
</evidence>
<evidence type="ECO:0000259" key="3">
    <source>
        <dbReference type="PROSITE" id="PS50097"/>
    </source>
</evidence>
<dbReference type="SMART" id="SM00225">
    <property type="entry name" value="BTB"/>
    <property type="match status" value="1"/>
</dbReference>
<protein>
    <recommendedName>
        <fullName evidence="3">BTB domain-containing protein</fullName>
    </recommendedName>
</protein>
<comment type="pathway">
    <text evidence="1">Protein modification; protein ubiquitination.</text>
</comment>
<dbReference type="Gene3D" id="1.25.40.420">
    <property type="match status" value="1"/>
</dbReference>
<dbReference type="InterPro" id="IPR011333">
    <property type="entry name" value="SKP1/BTB/POZ_sf"/>
</dbReference>
<dbReference type="SUPFAM" id="SSF49599">
    <property type="entry name" value="TRAF domain-like"/>
    <property type="match status" value="1"/>
</dbReference>
<dbReference type="InterPro" id="IPR008974">
    <property type="entry name" value="TRAF-like"/>
</dbReference>
<dbReference type="PANTHER" id="PTHR26379:SF180">
    <property type="entry name" value="TRAF TRANSCRIPTION FACTOR"/>
    <property type="match status" value="1"/>
</dbReference>
<accession>A0ABC8VLL7</accession>
<dbReference type="SUPFAM" id="SSF54695">
    <property type="entry name" value="POZ domain"/>
    <property type="match status" value="1"/>
</dbReference>
<dbReference type="CDD" id="cd00121">
    <property type="entry name" value="MATH"/>
    <property type="match status" value="1"/>
</dbReference>
<dbReference type="PROSITE" id="PS50097">
    <property type="entry name" value="BTB"/>
    <property type="match status" value="1"/>
</dbReference>
<dbReference type="PANTHER" id="PTHR26379">
    <property type="entry name" value="BTB/POZ AND MATH DOMAIN-CONTAINING PROTEIN 1"/>
    <property type="match status" value="1"/>
</dbReference>
<dbReference type="Proteomes" id="UP001497457">
    <property type="component" value="Chromosome 10rd"/>
</dbReference>
<name>A0ABC8VLL7_9POAL</name>
<comment type="similarity">
    <text evidence="2">Belongs to the Tdpoz family.</text>
</comment>
<dbReference type="Pfam" id="PF24570">
    <property type="entry name" value="BACK_BPM_SPOP"/>
    <property type="match status" value="1"/>
</dbReference>
<evidence type="ECO:0000256" key="2">
    <source>
        <dbReference type="ARBA" id="ARBA00010846"/>
    </source>
</evidence>
<sequence length="314" mass="34719">MNMKHSCTHLPEEARSVHLLKIDGFSVTRAIIGNNKDHIKSRCSVFGYDWEIRLYPASLSSRTEYLVGLELVFLGDRVGLELVFLGEARTRSVTATLLGRLVEYATCGIQPTEYESKSKSFRSPSDRGILVYIASGRTRDDKAQGSGTLTVECTISVLREPEEANICLPDSSGNKHRHLGELLRSEAGADVTFAVSGESLAAHKNILAARSPVFKAEFFGEMQEKTTQRVEIKDMDAQVFRAIMLSFIYTDMVPDEFEFENQSGAVEEQAACVEFIAGSPENLDAVVATEGYRHLEASSPWVLTELLKAALSKK</sequence>
<dbReference type="InterPro" id="IPR045005">
    <property type="entry name" value="BPM1-6"/>
</dbReference>
<dbReference type="Gene3D" id="3.30.710.10">
    <property type="entry name" value="Potassium Channel Kv1.1, Chain A"/>
    <property type="match status" value="1"/>
</dbReference>
<dbReference type="InterPro" id="IPR056423">
    <property type="entry name" value="BACK_BPM_SPOP"/>
</dbReference>
<keyword evidence="5" id="KW-1185">Reference proteome</keyword>